<name>A0ABQ1VVH6_9BACL</name>
<keyword evidence="3" id="KW-1185">Reference proteome</keyword>
<feature type="domain" description="DUF7033" evidence="1">
    <location>
        <begin position="113"/>
        <end position="197"/>
    </location>
</feature>
<accession>A0ABQ1VVH6</accession>
<dbReference type="InterPro" id="IPR011330">
    <property type="entry name" value="Glyco_hydro/deAcase_b/a-brl"/>
</dbReference>
<dbReference type="Pfam" id="PF23019">
    <property type="entry name" value="DUF7033"/>
    <property type="match status" value="1"/>
</dbReference>
<evidence type="ECO:0000313" key="2">
    <source>
        <dbReference type="EMBL" id="GGG00486.1"/>
    </source>
</evidence>
<sequence length="458" mass="53661">MLRISCPLTRPAEREYICRVLLEEFLGIHYLIEFKDRNDIEITLSGGSEHRLVLADVLLSKSEAEWLKPASLPARPLSRLEVEGMETRLPVIYGHGEPPLEQLRLEQPIIHCSLDLFGSCFFMLTRYEEVVSQERDHHDRFPSVQSLAYQEGFLDEPIVNRYTELLWRMLESLWPELDRKPRASRKLISHDVDYPFFAMRRSNLSIAKESLGDVLKRRQLEAAVRKARMIGSRVATLERDPFNTFDWIMGLSEQAGLRSSFYFITEQTEPGVDGNYAMDDLEIHDLMIQIHERGHEIGLHPSYRTYLSPQQIRREFHLLRQQAELAGIHQEQWGGRQHFLRWQAPDTWQGWEDAGLQYDSTLGCADRPGFRCGTCYEYPVFNLRTGQSLKLRERPLIVMELTVLETPHITEEEAFATIGRYYRECVKYAGDFTLLWHNSRLVRTLDRKVYQRCIEELK</sequence>
<comment type="caution">
    <text evidence="2">The sequence shown here is derived from an EMBL/GenBank/DDBJ whole genome shotgun (WGS) entry which is preliminary data.</text>
</comment>
<dbReference type="Proteomes" id="UP000608420">
    <property type="component" value="Unassembled WGS sequence"/>
</dbReference>
<reference evidence="3" key="1">
    <citation type="journal article" date="2019" name="Int. J. Syst. Evol. Microbiol.">
        <title>The Global Catalogue of Microorganisms (GCM) 10K type strain sequencing project: providing services to taxonomists for standard genome sequencing and annotation.</title>
        <authorList>
            <consortium name="The Broad Institute Genomics Platform"/>
            <consortium name="The Broad Institute Genome Sequencing Center for Infectious Disease"/>
            <person name="Wu L."/>
            <person name="Ma J."/>
        </authorList>
    </citation>
    <scope>NUCLEOTIDE SEQUENCE [LARGE SCALE GENOMIC DNA]</scope>
    <source>
        <strain evidence="3">CGMCC 1.15420</strain>
    </source>
</reference>
<protein>
    <submittedName>
        <fullName evidence="2">Polysaccharide deacetylase</fullName>
    </submittedName>
</protein>
<dbReference type="SUPFAM" id="SSF88713">
    <property type="entry name" value="Glycoside hydrolase/deacetylase"/>
    <property type="match status" value="1"/>
</dbReference>
<dbReference type="CDD" id="cd10931">
    <property type="entry name" value="CE4_u7"/>
    <property type="match status" value="1"/>
</dbReference>
<dbReference type="EMBL" id="BMIW01000014">
    <property type="protein sequence ID" value="GGG00486.1"/>
    <property type="molecule type" value="Genomic_DNA"/>
</dbReference>
<dbReference type="InterPro" id="IPR054297">
    <property type="entry name" value="DUF7033"/>
</dbReference>
<organism evidence="2 3">
    <name type="scientific">Paenibacillus aceti</name>
    <dbReference type="NCBI Taxonomy" id="1820010"/>
    <lineage>
        <taxon>Bacteria</taxon>
        <taxon>Bacillati</taxon>
        <taxon>Bacillota</taxon>
        <taxon>Bacilli</taxon>
        <taxon>Bacillales</taxon>
        <taxon>Paenibacillaceae</taxon>
        <taxon>Paenibacillus</taxon>
    </lineage>
</organism>
<dbReference type="RefSeq" id="WP_120463893.1">
    <property type="nucleotide sequence ID" value="NZ_BMIW01000014.1"/>
</dbReference>
<proteinExistence type="predicted"/>
<dbReference type="Gene3D" id="3.20.20.370">
    <property type="entry name" value="Glycoside hydrolase/deacetylase"/>
    <property type="match status" value="1"/>
</dbReference>
<evidence type="ECO:0000313" key="3">
    <source>
        <dbReference type="Proteomes" id="UP000608420"/>
    </source>
</evidence>
<gene>
    <name evidence="2" type="ORF">GCM10010913_22830</name>
</gene>
<evidence type="ECO:0000259" key="1">
    <source>
        <dbReference type="Pfam" id="PF23019"/>
    </source>
</evidence>